<evidence type="ECO:0000313" key="6">
    <source>
        <dbReference type="EMBL" id="ADM10428.1"/>
    </source>
</evidence>
<name>E0TDX9_PARBH</name>
<feature type="binding site" evidence="3">
    <location>
        <position position="169"/>
    </location>
    <ligand>
        <name>Mg(2+)</name>
        <dbReference type="ChEBI" id="CHEBI:18420"/>
    </ligand>
</feature>
<feature type="active site" description="Phosphoserine intermediate" evidence="2">
    <location>
        <position position="106"/>
    </location>
</feature>
<feature type="binding site" evidence="3">
    <location>
        <position position="167"/>
    </location>
    <ligand>
        <name>Mg(2+)</name>
        <dbReference type="ChEBI" id="CHEBI:18420"/>
    </ligand>
</feature>
<keyword evidence="1" id="KW-0597">Phosphoprotein</keyword>
<keyword evidence="3" id="KW-0460">Magnesium</keyword>
<organism evidence="6 7">
    <name type="scientific">Parvularcula bermudensis (strain ATCC BAA-594 / HTCC2503 / KCTC 12087)</name>
    <dbReference type="NCBI Taxonomy" id="314260"/>
    <lineage>
        <taxon>Bacteria</taxon>
        <taxon>Pseudomonadati</taxon>
        <taxon>Pseudomonadota</taxon>
        <taxon>Alphaproteobacteria</taxon>
        <taxon>Parvularculales</taxon>
        <taxon>Parvularculaceae</taxon>
        <taxon>Parvularcula</taxon>
    </lineage>
</organism>
<dbReference type="PRINTS" id="PR00113">
    <property type="entry name" value="ALKPHPHTASE"/>
</dbReference>
<feature type="signal peptide" evidence="5">
    <location>
        <begin position="1"/>
        <end position="21"/>
    </location>
</feature>
<dbReference type="CDD" id="cd16012">
    <property type="entry name" value="ALP"/>
    <property type="match status" value="1"/>
</dbReference>
<gene>
    <name evidence="6" type="ordered locus">PB2503_11924</name>
</gene>
<dbReference type="Pfam" id="PF00245">
    <property type="entry name" value="Alk_phosphatase"/>
    <property type="match status" value="1"/>
</dbReference>
<proteinExistence type="inferred from homology"/>
<keyword evidence="7" id="KW-1185">Reference proteome</keyword>
<feature type="binding site" evidence="3">
    <location>
        <position position="333"/>
    </location>
    <ligand>
        <name>Zn(2+)</name>
        <dbReference type="ChEBI" id="CHEBI:29105"/>
        <label>2</label>
    </ligand>
</feature>
<evidence type="ECO:0000256" key="3">
    <source>
        <dbReference type="PIRSR" id="PIRSR601952-2"/>
    </source>
</evidence>
<evidence type="ECO:0000256" key="2">
    <source>
        <dbReference type="PIRSR" id="PIRSR601952-1"/>
    </source>
</evidence>
<dbReference type="Proteomes" id="UP000001302">
    <property type="component" value="Chromosome"/>
</dbReference>
<feature type="binding site" evidence="3">
    <location>
        <position position="370"/>
    </location>
    <ligand>
        <name>Zn(2+)</name>
        <dbReference type="ChEBI" id="CHEBI:29105"/>
        <label>2</label>
    </ligand>
</feature>
<feature type="binding site" evidence="3">
    <location>
        <position position="463"/>
    </location>
    <ligand>
        <name>Zn(2+)</name>
        <dbReference type="ChEBI" id="CHEBI:29105"/>
        <label>2</label>
    </ligand>
</feature>
<dbReference type="InterPro" id="IPR001952">
    <property type="entry name" value="Alkaline_phosphatase"/>
</dbReference>
<dbReference type="SUPFAM" id="SSF53649">
    <property type="entry name" value="Alkaline phosphatase-like"/>
    <property type="match status" value="1"/>
</dbReference>
<dbReference type="PANTHER" id="PTHR11596:SF5">
    <property type="entry name" value="ALKALINE PHOSPHATASE"/>
    <property type="match status" value="1"/>
</dbReference>
<feature type="binding site" evidence="3">
    <location>
        <position position="324"/>
    </location>
    <ligand>
        <name>Mg(2+)</name>
        <dbReference type="ChEBI" id="CHEBI:18420"/>
    </ligand>
</feature>
<evidence type="ECO:0000313" key="7">
    <source>
        <dbReference type="Proteomes" id="UP000001302"/>
    </source>
</evidence>
<dbReference type="HOGENOM" id="CLU_008539_4_1_5"/>
<reference evidence="6 7" key="2">
    <citation type="journal article" date="2011" name="J. Bacteriol.">
        <title>Complete genome sequence of strain HTCC2503T of Parvularcula bermudensis, the type species of the order "Parvularculales" in the class Alphaproteobacteria.</title>
        <authorList>
            <person name="Oh H.M."/>
            <person name="Kang I."/>
            <person name="Vergin K.L."/>
            <person name="Kang D."/>
            <person name="Rhee K.H."/>
            <person name="Giovannoni S.J."/>
            <person name="Cho J.C."/>
        </authorList>
    </citation>
    <scope>NUCLEOTIDE SEQUENCE [LARGE SCALE GENOMIC DNA]</scope>
    <source>
        <strain evidence="7">ATCC BAA-594 / HTCC2503 / KCTC 12087</strain>
    </source>
</reference>
<reference evidence="7" key="1">
    <citation type="submission" date="2010-08" db="EMBL/GenBank/DDBJ databases">
        <title>Genome sequence of Parvularcula bermudensis HTCC2503.</title>
        <authorList>
            <person name="Kang D.-M."/>
            <person name="Oh H.-M."/>
            <person name="Cho J.-C."/>
        </authorList>
    </citation>
    <scope>NUCLEOTIDE SEQUENCE [LARGE SCALE GENOMIC DNA]</scope>
    <source>
        <strain evidence="7">ATCC BAA-594 / HTCC2503 / KCTC 12087</strain>
    </source>
</reference>
<feature type="binding site" evidence="3">
    <location>
        <position position="56"/>
    </location>
    <ligand>
        <name>Mg(2+)</name>
        <dbReference type="ChEBI" id="CHEBI:18420"/>
    </ligand>
</feature>
<dbReference type="Gene3D" id="3.40.720.10">
    <property type="entry name" value="Alkaline Phosphatase, subunit A"/>
    <property type="match status" value="1"/>
</dbReference>
<dbReference type="RefSeq" id="WP_013301402.1">
    <property type="nucleotide sequence ID" value="NC_014414.1"/>
</dbReference>
<dbReference type="EMBL" id="CP002156">
    <property type="protein sequence ID" value="ADM10428.1"/>
    <property type="molecule type" value="Genomic_DNA"/>
</dbReference>
<dbReference type="GO" id="GO:0004035">
    <property type="term" value="F:alkaline phosphatase activity"/>
    <property type="evidence" value="ECO:0007669"/>
    <property type="project" value="TreeGrafter"/>
</dbReference>
<keyword evidence="3" id="KW-0479">Metal-binding</keyword>
<keyword evidence="5" id="KW-0732">Signal</keyword>
<feature type="binding site" evidence="3">
    <location>
        <position position="56"/>
    </location>
    <ligand>
        <name>Zn(2+)</name>
        <dbReference type="ChEBI" id="CHEBI:29105"/>
        <label>2</label>
    </ligand>
</feature>
<dbReference type="STRING" id="314260.PB2503_11924"/>
<evidence type="ECO:0000256" key="4">
    <source>
        <dbReference type="RuleBase" id="RU003946"/>
    </source>
</evidence>
<evidence type="ECO:0000256" key="5">
    <source>
        <dbReference type="SAM" id="SignalP"/>
    </source>
</evidence>
<sequence>MVLAVIAASALAMQSASVSPAGPTDWVAQGEAALEAAKAVTPRVGRAKNAILFIADGMDVTTITAGRILAGQQQGKLGEDHVLAFETLPFTALSKTYTTNMQTADSAGTATAMLSGHKTKSGVINVDQTVPRGDCAAAEGKALTSLMHVAAATDRQVGVVSTARLTHATPATVYASSADRNWEADRDLPEEADGCTDIATQLITAAQSFPIRVALGGGRRNFLPQSSVDPEYDDKTGAREDGRNLTAEWTAIAPGYLYVWNAEQFGALSPTEEGAVLGLFEPSHMNYAVDRQDDAAGEPSLSEMTSFAIDKLSQHEEGYFLLVEGGRIDHAHHAGNAARALNDLIAFDAAIETALQKVDLDETLIIVTADHGHTLVLQGYPHRGNPILGLVRSVNGAGAPIDTPFPGGDGKPYTTLVYGNGPGSPFARPSSDQAIERQFVTDDEAQAIDYRQQSIVPGGSETHGGQDVTIHAVGPQAHLIRGTVEQNYIYYVIRDALTYQAE</sequence>
<feature type="binding site" evidence="3">
    <location>
        <position position="329"/>
    </location>
    <ligand>
        <name>Zn(2+)</name>
        <dbReference type="ChEBI" id="CHEBI:29105"/>
        <label>2</label>
    </ligand>
</feature>
<protein>
    <submittedName>
        <fullName evidence="6">Alkaline phosphatase family protein</fullName>
    </submittedName>
</protein>
<dbReference type="AlphaFoldDB" id="E0TDX9"/>
<keyword evidence="3" id="KW-0862">Zinc</keyword>
<accession>E0TDX9</accession>
<dbReference type="SMART" id="SM00098">
    <property type="entry name" value="alkPPc"/>
    <property type="match status" value="1"/>
</dbReference>
<comment type="similarity">
    <text evidence="4">Belongs to the alkaline phosphatase family.</text>
</comment>
<comment type="cofactor">
    <cofactor evidence="3">
        <name>Zn(2+)</name>
        <dbReference type="ChEBI" id="CHEBI:29105"/>
    </cofactor>
    <text evidence="3">Binds 2 Zn(2+) ions.</text>
</comment>
<feature type="chain" id="PRO_5003140545" evidence="5">
    <location>
        <begin position="22"/>
        <end position="502"/>
    </location>
</feature>
<dbReference type="KEGG" id="pbr:PB2503_11924"/>
<dbReference type="GO" id="GO:0046872">
    <property type="term" value="F:metal ion binding"/>
    <property type="evidence" value="ECO:0007669"/>
    <property type="project" value="UniProtKB-KW"/>
</dbReference>
<dbReference type="InterPro" id="IPR017850">
    <property type="entry name" value="Alkaline_phosphatase_core_sf"/>
</dbReference>
<feature type="binding site" evidence="3">
    <location>
        <position position="371"/>
    </location>
    <ligand>
        <name>Zn(2+)</name>
        <dbReference type="ChEBI" id="CHEBI:29105"/>
        <label>2</label>
    </ligand>
</feature>
<dbReference type="OrthoDB" id="9794455at2"/>
<dbReference type="PANTHER" id="PTHR11596">
    <property type="entry name" value="ALKALINE PHOSPHATASE"/>
    <property type="match status" value="1"/>
</dbReference>
<comment type="cofactor">
    <cofactor evidence="3">
        <name>Mg(2+)</name>
        <dbReference type="ChEBI" id="CHEBI:18420"/>
    </cofactor>
    <text evidence="3">Binds 1 Mg(2+) ion.</text>
</comment>
<dbReference type="eggNOG" id="COG1785">
    <property type="taxonomic scope" value="Bacteria"/>
</dbReference>
<evidence type="ECO:0000256" key="1">
    <source>
        <dbReference type="ARBA" id="ARBA00022553"/>
    </source>
</evidence>